<feature type="domain" description="Carboxymuconolactone decarboxylase-like" evidence="2">
    <location>
        <begin position="34"/>
        <end position="117"/>
    </location>
</feature>
<dbReference type="PANTHER" id="PTHR33570:SF2">
    <property type="entry name" value="CARBOXYMUCONOLACTONE DECARBOXYLASE-LIKE DOMAIN-CONTAINING PROTEIN"/>
    <property type="match status" value="1"/>
</dbReference>
<evidence type="ECO:0000259" key="2">
    <source>
        <dbReference type="Pfam" id="PF02627"/>
    </source>
</evidence>
<dbReference type="PANTHER" id="PTHR33570">
    <property type="entry name" value="4-CARBOXYMUCONOLACTONE DECARBOXYLASE FAMILY PROTEIN"/>
    <property type="match status" value="1"/>
</dbReference>
<dbReference type="AlphaFoldDB" id="A0A849AIU8"/>
<keyword evidence="4" id="KW-1185">Reference proteome</keyword>
<reference evidence="3 4" key="1">
    <citation type="submission" date="2020-05" db="EMBL/GenBank/DDBJ databases">
        <title>Flexivirga sp. ID2601S isolated from air conditioner.</title>
        <authorList>
            <person name="Kim D.H."/>
        </authorList>
    </citation>
    <scope>NUCLEOTIDE SEQUENCE [LARGE SCALE GENOMIC DNA]</scope>
    <source>
        <strain evidence="3 4">ID2601S</strain>
    </source>
</reference>
<dbReference type="Pfam" id="PF02627">
    <property type="entry name" value="CMD"/>
    <property type="match status" value="1"/>
</dbReference>
<dbReference type="RefSeq" id="WP_171151955.1">
    <property type="nucleotide sequence ID" value="NZ_JABENB010000001.1"/>
</dbReference>
<dbReference type="EC" id="4.1.1.44" evidence="3"/>
<dbReference type="EMBL" id="JABENB010000001">
    <property type="protein sequence ID" value="NNG38330.1"/>
    <property type="molecule type" value="Genomic_DNA"/>
</dbReference>
<dbReference type="Proteomes" id="UP000557772">
    <property type="component" value="Unassembled WGS sequence"/>
</dbReference>
<dbReference type="InterPro" id="IPR012788">
    <property type="entry name" value="Decarb_PcaC"/>
</dbReference>
<proteinExistence type="predicted"/>
<evidence type="ECO:0000313" key="4">
    <source>
        <dbReference type="Proteomes" id="UP000557772"/>
    </source>
</evidence>
<dbReference type="GO" id="GO:0051920">
    <property type="term" value="F:peroxiredoxin activity"/>
    <property type="evidence" value="ECO:0007669"/>
    <property type="project" value="InterPro"/>
</dbReference>
<evidence type="ECO:0000256" key="1">
    <source>
        <dbReference type="SAM" id="MobiDB-lite"/>
    </source>
</evidence>
<protein>
    <submittedName>
        <fullName evidence="3">4-carboxymuconolactone decarboxylase</fullName>
        <ecNumber evidence="3">4.1.1.44</ecNumber>
    </submittedName>
</protein>
<sequence length="144" mass="15922">MTDTYDDGTAVRREVLGDAHVDRAIAATTEFTHDFQEFITRYAWGSVWTRPGLDRPTRSVVTLTALLAHGHWEEFAMHVRAALRNGLTAGEIAEVILHAGVYCGVSAANRAFAIAREVLEDDEVDLPDMPDMPDMDDAHPGDRT</sequence>
<name>A0A849AIU8_9MICO</name>
<dbReference type="InterPro" id="IPR052512">
    <property type="entry name" value="4CMD/NDH-1_regulator"/>
</dbReference>
<dbReference type="GO" id="GO:0047575">
    <property type="term" value="F:4-carboxymuconolactone decarboxylase activity"/>
    <property type="evidence" value="ECO:0007669"/>
    <property type="project" value="UniProtKB-EC"/>
</dbReference>
<evidence type="ECO:0000313" key="3">
    <source>
        <dbReference type="EMBL" id="NNG38330.1"/>
    </source>
</evidence>
<comment type="caution">
    <text evidence="3">The sequence shown here is derived from an EMBL/GenBank/DDBJ whole genome shotgun (WGS) entry which is preliminary data.</text>
</comment>
<dbReference type="InterPro" id="IPR003779">
    <property type="entry name" value="CMD-like"/>
</dbReference>
<dbReference type="SUPFAM" id="SSF69118">
    <property type="entry name" value="AhpD-like"/>
    <property type="match status" value="1"/>
</dbReference>
<dbReference type="NCBIfam" id="TIGR02425">
    <property type="entry name" value="decarb_PcaC"/>
    <property type="match status" value="1"/>
</dbReference>
<feature type="region of interest" description="Disordered" evidence="1">
    <location>
        <begin position="124"/>
        <end position="144"/>
    </location>
</feature>
<keyword evidence="3" id="KW-0456">Lyase</keyword>
<organism evidence="3 4">
    <name type="scientific">Flexivirga aerilata</name>
    <dbReference type="NCBI Taxonomy" id="1656889"/>
    <lineage>
        <taxon>Bacteria</taxon>
        <taxon>Bacillati</taxon>
        <taxon>Actinomycetota</taxon>
        <taxon>Actinomycetes</taxon>
        <taxon>Micrococcales</taxon>
        <taxon>Dermacoccaceae</taxon>
        <taxon>Flexivirga</taxon>
    </lineage>
</organism>
<gene>
    <name evidence="3" type="primary">pcaC</name>
    <name evidence="3" type="ORF">HJ588_03450</name>
</gene>
<feature type="compositionally biased region" description="Acidic residues" evidence="1">
    <location>
        <begin position="124"/>
        <end position="135"/>
    </location>
</feature>
<dbReference type="Gene3D" id="1.20.1290.10">
    <property type="entry name" value="AhpD-like"/>
    <property type="match status" value="1"/>
</dbReference>
<accession>A0A849AIU8</accession>
<dbReference type="InterPro" id="IPR029032">
    <property type="entry name" value="AhpD-like"/>
</dbReference>